<organism evidence="5 6">
    <name type="scientific">Oceanidesulfovibrio marinus</name>
    <dbReference type="NCBI Taxonomy" id="370038"/>
    <lineage>
        <taxon>Bacteria</taxon>
        <taxon>Pseudomonadati</taxon>
        <taxon>Thermodesulfobacteriota</taxon>
        <taxon>Desulfovibrionia</taxon>
        <taxon>Desulfovibrionales</taxon>
        <taxon>Desulfovibrionaceae</taxon>
        <taxon>Oceanidesulfovibrio</taxon>
    </lineage>
</organism>
<evidence type="ECO:0000256" key="3">
    <source>
        <dbReference type="PROSITE-ProRule" id="PRU00169"/>
    </source>
</evidence>
<dbReference type="PANTHER" id="PTHR45339">
    <property type="entry name" value="HYBRID SIGNAL TRANSDUCTION HISTIDINE KINASE J"/>
    <property type="match status" value="1"/>
</dbReference>
<dbReference type="CDD" id="cd17546">
    <property type="entry name" value="REC_hyHK_CKI1_RcsC-like"/>
    <property type="match status" value="1"/>
</dbReference>
<evidence type="ECO:0000313" key="6">
    <source>
        <dbReference type="Proteomes" id="UP000434052"/>
    </source>
</evidence>
<dbReference type="InterPro" id="IPR011006">
    <property type="entry name" value="CheY-like_superfamily"/>
</dbReference>
<dbReference type="EMBL" id="QMIF01000178">
    <property type="protein sequence ID" value="TVM27410.1"/>
    <property type="molecule type" value="Genomic_DNA"/>
</dbReference>
<evidence type="ECO:0000256" key="2">
    <source>
        <dbReference type="ARBA" id="ARBA00023012"/>
    </source>
</evidence>
<protein>
    <recommendedName>
        <fullName evidence="4">Response regulatory domain-containing protein</fullName>
    </recommendedName>
</protein>
<dbReference type="SUPFAM" id="SSF52172">
    <property type="entry name" value="CheY-like"/>
    <property type="match status" value="1"/>
</dbReference>
<dbReference type="SMART" id="SM00448">
    <property type="entry name" value="REC"/>
    <property type="match status" value="1"/>
</dbReference>
<dbReference type="PANTHER" id="PTHR45339:SF1">
    <property type="entry name" value="HYBRID SIGNAL TRANSDUCTION HISTIDINE KINASE J"/>
    <property type="match status" value="1"/>
</dbReference>
<proteinExistence type="predicted"/>
<feature type="modified residue" description="4-aspartylphosphate" evidence="3">
    <location>
        <position position="41"/>
    </location>
</feature>
<accession>A0A6P1ZA06</accession>
<reference evidence="5 6" key="1">
    <citation type="submission" date="2018-06" db="EMBL/GenBank/DDBJ databases">
        <title>Complete genome of Desulfovibrio marinus P48SEP.</title>
        <authorList>
            <person name="Crispim J.S."/>
            <person name="Vidigal P.M.P."/>
            <person name="Silva L.C.F."/>
            <person name="Araujo L.C."/>
            <person name="Laguardia C.N."/>
            <person name="Dias R.S."/>
            <person name="Sousa M.P."/>
            <person name="Paula S.O."/>
            <person name="Silva C."/>
        </authorList>
    </citation>
    <scope>NUCLEOTIDE SEQUENCE [LARGE SCALE GENOMIC DNA]</scope>
    <source>
        <strain evidence="5 6">P48SEP</strain>
    </source>
</reference>
<gene>
    <name evidence="5" type="ORF">DQK91_22640</name>
</gene>
<evidence type="ECO:0000259" key="4">
    <source>
        <dbReference type="PROSITE" id="PS50110"/>
    </source>
</evidence>
<keyword evidence="2" id="KW-0902">Two-component regulatory system</keyword>
<dbReference type="Proteomes" id="UP000434052">
    <property type="component" value="Unassembled WGS sequence"/>
</dbReference>
<dbReference type="GO" id="GO:0000160">
    <property type="term" value="P:phosphorelay signal transduction system"/>
    <property type="evidence" value="ECO:0007669"/>
    <property type="project" value="UniProtKB-KW"/>
</dbReference>
<comment type="caution">
    <text evidence="5">The sequence shown here is derived from an EMBL/GenBank/DDBJ whole genome shotgun (WGS) entry which is preliminary data.</text>
</comment>
<evidence type="ECO:0000313" key="5">
    <source>
        <dbReference type="EMBL" id="TVM27410.1"/>
    </source>
</evidence>
<dbReference type="Gene3D" id="3.40.50.2300">
    <property type="match status" value="1"/>
</dbReference>
<feature type="domain" description="Response regulatory" evidence="4">
    <location>
        <begin position="1"/>
        <end position="92"/>
    </location>
</feature>
<evidence type="ECO:0000256" key="1">
    <source>
        <dbReference type="ARBA" id="ARBA00022553"/>
    </source>
</evidence>
<dbReference type="InterPro" id="IPR001789">
    <property type="entry name" value="Sig_transdc_resp-reg_receiver"/>
</dbReference>
<keyword evidence="1 3" id="KW-0597">Phosphoprotein</keyword>
<name>A0A6P1ZA06_9BACT</name>
<sequence>MSRFYAVRMLEQLGHATIEAADGESALEKLAWEKFDVVLMDIQMPRLDGVSATRRIREDTSGDFDPDIPIIAMTAYAMPGDEEEFKSAGMDD</sequence>
<dbReference type="AlphaFoldDB" id="A0A6P1ZA06"/>
<dbReference type="PROSITE" id="PS50110">
    <property type="entry name" value="RESPONSE_REGULATORY"/>
    <property type="match status" value="1"/>
</dbReference>
<dbReference type="Pfam" id="PF00072">
    <property type="entry name" value="Response_reg"/>
    <property type="match status" value="1"/>
</dbReference>